<evidence type="ECO:0000256" key="3">
    <source>
        <dbReference type="ARBA" id="ARBA00037597"/>
    </source>
</evidence>
<feature type="domain" description="DRBM" evidence="5">
    <location>
        <begin position="1"/>
        <end position="70"/>
    </location>
</feature>
<proteinExistence type="predicted"/>
<protein>
    <recommendedName>
        <fullName evidence="5">DRBM domain-containing protein</fullName>
    </recommendedName>
</protein>
<evidence type="ECO:0000259" key="5">
    <source>
        <dbReference type="PROSITE" id="PS50137"/>
    </source>
</evidence>
<dbReference type="InterPro" id="IPR014720">
    <property type="entry name" value="dsRBD_dom"/>
</dbReference>
<dbReference type="PANTHER" id="PTHR46031:SF36">
    <property type="entry name" value="DOUBLE-STRANDED RNA-BINDING PROTEIN 1"/>
    <property type="match status" value="1"/>
</dbReference>
<comment type="caution">
    <text evidence="6">The sequence shown here is derived from an EMBL/GenBank/DDBJ whole genome shotgun (WGS) entry which is preliminary data.</text>
</comment>
<feature type="non-terminal residue" evidence="6">
    <location>
        <position position="1"/>
    </location>
</feature>
<reference evidence="6 7" key="1">
    <citation type="journal article" date="2019" name="Sci. Rep.">
        <title>A high-quality genome of Eragrostis curvula grass provides insights into Poaceae evolution and supports new strategies to enhance forage quality.</title>
        <authorList>
            <person name="Carballo J."/>
            <person name="Santos B.A.C.M."/>
            <person name="Zappacosta D."/>
            <person name="Garbus I."/>
            <person name="Selva J.P."/>
            <person name="Gallo C.A."/>
            <person name="Diaz A."/>
            <person name="Albertini E."/>
            <person name="Caccamo M."/>
            <person name="Echenique V."/>
        </authorList>
    </citation>
    <scope>NUCLEOTIDE SEQUENCE [LARGE SCALE GENOMIC DNA]</scope>
    <source>
        <strain evidence="7">cv. Victoria</strain>
        <tissue evidence="6">Leaf</tissue>
    </source>
</reference>
<accession>A0A5J9UJ71</accession>
<evidence type="ECO:0000313" key="7">
    <source>
        <dbReference type="Proteomes" id="UP000324897"/>
    </source>
</evidence>
<dbReference type="Gramene" id="TVU23371">
    <property type="protein sequence ID" value="TVU23371"/>
    <property type="gene ID" value="EJB05_25731"/>
</dbReference>
<dbReference type="SMART" id="SM00358">
    <property type="entry name" value="DSRM"/>
    <property type="match status" value="3"/>
</dbReference>
<dbReference type="EMBL" id="RWGY01000013">
    <property type="protein sequence ID" value="TVU23371.1"/>
    <property type="molecule type" value="Genomic_DNA"/>
</dbReference>
<dbReference type="PROSITE" id="PS50137">
    <property type="entry name" value="DS_RBD"/>
    <property type="match status" value="3"/>
</dbReference>
<sequence length="293" mass="32620">MFKRRLQELCHQRQWVLPVYQQSREGPDHAPLFLATVAVNGAEYSADEFARTAKEAQNLAAMAAFKILSAVPAPLPAPGELTCSCLAPFVWISMLFFFLDRLVPRLEFVAIDKIEEERGKGHCQRPHHPNLSVIVFIPLEIQPDPKCRLNNYCQKRGSQFPSYETIYDGPLQSLWFKSIVTVDGQTFMSPRFYRTLKEAQASAASVALTLLPQEETLPAPAIPYKNLLQELAQKGHLPLPIYHTSSDFPNPGAFTSTVEVDGIIFGGEPGRNKKQAEMNAAKVAFQHLNGGAV</sequence>
<name>A0A5J9UJ71_9POAL</name>
<keyword evidence="7" id="KW-1185">Reference proteome</keyword>
<evidence type="ECO:0000256" key="4">
    <source>
        <dbReference type="PROSITE-ProRule" id="PRU00266"/>
    </source>
</evidence>
<dbReference type="SUPFAM" id="SSF54768">
    <property type="entry name" value="dsRNA-binding domain-like"/>
    <property type="match status" value="3"/>
</dbReference>
<dbReference type="OrthoDB" id="5988181at2759"/>
<feature type="domain" description="DRBM" evidence="5">
    <location>
        <begin position="144"/>
        <end position="213"/>
    </location>
</feature>
<dbReference type="Pfam" id="PF00035">
    <property type="entry name" value="dsrm"/>
    <property type="match status" value="3"/>
</dbReference>
<feature type="domain" description="DRBM" evidence="5">
    <location>
        <begin position="223"/>
        <end position="290"/>
    </location>
</feature>
<evidence type="ECO:0000256" key="1">
    <source>
        <dbReference type="ARBA" id="ARBA00022737"/>
    </source>
</evidence>
<gene>
    <name evidence="6" type="ORF">EJB05_25731</name>
</gene>
<keyword evidence="1" id="KW-0677">Repeat</keyword>
<evidence type="ECO:0000313" key="6">
    <source>
        <dbReference type="EMBL" id="TVU23371.1"/>
    </source>
</evidence>
<dbReference type="PANTHER" id="PTHR46031">
    <property type="match status" value="1"/>
</dbReference>
<keyword evidence="2 4" id="KW-0694">RNA-binding</keyword>
<organism evidence="6 7">
    <name type="scientific">Eragrostis curvula</name>
    <name type="common">weeping love grass</name>
    <dbReference type="NCBI Taxonomy" id="38414"/>
    <lineage>
        <taxon>Eukaryota</taxon>
        <taxon>Viridiplantae</taxon>
        <taxon>Streptophyta</taxon>
        <taxon>Embryophyta</taxon>
        <taxon>Tracheophyta</taxon>
        <taxon>Spermatophyta</taxon>
        <taxon>Magnoliopsida</taxon>
        <taxon>Liliopsida</taxon>
        <taxon>Poales</taxon>
        <taxon>Poaceae</taxon>
        <taxon>PACMAD clade</taxon>
        <taxon>Chloridoideae</taxon>
        <taxon>Eragrostideae</taxon>
        <taxon>Eragrostidinae</taxon>
        <taxon>Eragrostis</taxon>
    </lineage>
</organism>
<dbReference type="GO" id="GO:0003723">
    <property type="term" value="F:RNA binding"/>
    <property type="evidence" value="ECO:0007669"/>
    <property type="project" value="UniProtKB-UniRule"/>
</dbReference>
<dbReference type="Gene3D" id="3.30.160.20">
    <property type="match status" value="3"/>
</dbReference>
<dbReference type="Proteomes" id="UP000324897">
    <property type="component" value="Chromosome 2"/>
</dbReference>
<dbReference type="AlphaFoldDB" id="A0A5J9UJ71"/>
<comment type="function">
    <text evidence="3">Binds double-stranded RNA.</text>
</comment>
<evidence type="ECO:0000256" key="2">
    <source>
        <dbReference type="ARBA" id="ARBA00022884"/>
    </source>
</evidence>